<evidence type="ECO:0000256" key="3">
    <source>
        <dbReference type="ARBA" id="ARBA00022692"/>
    </source>
</evidence>
<feature type="transmembrane region" description="Helical" evidence="6">
    <location>
        <begin position="415"/>
        <end position="433"/>
    </location>
</feature>
<dbReference type="AlphaFoldDB" id="A0A0H3UAJ0"/>
<evidence type="ECO:0000256" key="1">
    <source>
        <dbReference type="ARBA" id="ARBA00004651"/>
    </source>
</evidence>
<evidence type="ECO:0000256" key="2">
    <source>
        <dbReference type="ARBA" id="ARBA00022475"/>
    </source>
</evidence>
<proteinExistence type="predicted"/>
<keyword evidence="2" id="KW-1003">Cell membrane</keyword>
<accession>A0A0H3UAJ0</accession>
<feature type="transmembrane region" description="Helical" evidence="6">
    <location>
        <begin position="383"/>
        <end position="403"/>
    </location>
</feature>
<dbReference type="PANTHER" id="PTHR30250:SF11">
    <property type="entry name" value="O-ANTIGEN TRANSPORTER-RELATED"/>
    <property type="match status" value="1"/>
</dbReference>
<dbReference type="GO" id="GO:0005886">
    <property type="term" value="C:plasma membrane"/>
    <property type="evidence" value="ECO:0007669"/>
    <property type="project" value="UniProtKB-SubCell"/>
</dbReference>
<sequence>MANDSRSKKMARDFLVYSVGIIGSKLMTFLLLPVYTHFISDPAEYGYFDLCLTACFMLMPLVTLQMRDGAFRFLLETEDADKRSRIVTYINKTLFISTLVTLLAAGAMWILYPKPYLGYVVALLIVMSFYDVYAQTVRGLGNNRSFVMVSLICSFAIALFSVAFLLMGMGILGLFIANILARIIAVVAVDVREKVVARYFKPSLKDLNQTGKEILRFSLPLLPAGICWWFIGFSNRYFITENLSLHDSGIYGLASRLATVVQAIATIFLQTWQENAIQQYNSNDRNRFFSKVFNGYIVAFTLVIILYAFGAKLVFPILFNANYSESMVYLYPLCIATMFFALAGYFEIIYQCEKQTRRLLLPLIIAPFINVALNYVLIGPMGIYGVVISYAVNYIFIITCRWIDTTQWVKVRINLASLLAFAIMVIGAIPFVISTPLLVEIAIVVLSVASLLAIKDVRELIMRKNR</sequence>
<evidence type="ECO:0000256" key="5">
    <source>
        <dbReference type="ARBA" id="ARBA00023136"/>
    </source>
</evidence>
<keyword evidence="3 6" id="KW-0812">Transmembrane</keyword>
<organism evidence="7">
    <name type="scientific">uncultured bacterium fosmid pJB71G8</name>
    <dbReference type="NCBI Taxonomy" id="1478068"/>
    <lineage>
        <taxon>Bacteria</taxon>
        <taxon>environmental samples</taxon>
    </lineage>
</organism>
<dbReference type="Pfam" id="PF01943">
    <property type="entry name" value="Polysacc_synt"/>
    <property type="match status" value="1"/>
</dbReference>
<feature type="transmembrane region" description="Helical" evidence="6">
    <location>
        <begin position="327"/>
        <end position="347"/>
    </location>
</feature>
<feature type="transmembrane region" description="Helical" evidence="6">
    <location>
        <begin position="172"/>
        <end position="192"/>
    </location>
</feature>
<feature type="transmembrane region" description="Helical" evidence="6">
    <location>
        <begin position="293"/>
        <end position="315"/>
    </location>
</feature>
<reference evidence="7" key="1">
    <citation type="submission" date="2013-08" db="EMBL/GenBank/DDBJ databases">
        <title>Comparison of modified E. coli strains.</title>
        <authorList>
            <person name="Juergensen J."/>
            <person name="Bonge A."/>
            <person name="Streit W.R."/>
        </authorList>
    </citation>
    <scope>NUCLEOTIDE SEQUENCE</scope>
</reference>
<dbReference type="InterPro" id="IPR050833">
    <property type="entry name" value="Poly_Biosynth_Transport"/>
</dbReference>
<feature type="transmembrane region" description="Helical" evidence="6">
    <location>
        <begin position="251"/>
        <end position="272"/>
    </location>
</feature>
<dbReference type="InterPro" id="IPR002797">
    <property type="entry name" value="Polysacc_synth"/>
</dbReference>
<dbReference type="PANTHER" id="PTHR30250">
    <property type="entry name" value="PST FAMILY PREDICTED COLANIC ACID TRANSPORTER"/>
    <property type="match status" value="1"/>
</dbReference>
<feature type="transmembrane region" description="Helical" evidence="6">
    <location>
        <begin position="359"/>
        <end position="377"/>
    </location>
</feature>
<feature type="transmembrane region" description="Helical" evidence="6">
    <location>
        <begin position="86"/>
        <end position="110"/>
    </location>
</feature>
<evidence type="ECO:0000256" key="6">
    <source>
        <dbReference type="SAM" id="Phobius"/>
    </source>
</evidence>
<feature type="transmembrane region" description="Helical" evidence="6">
    <location>
        <begin position="439"/>
        <end position="457"/>
    </location>
</feature>
<feature type="transmembrane region" description="Helical" evidence="6">
    <location>
        <begin position="47"/>
        <end position="66"/>
    </location>
</feature>
<evidence type="ECO:0000256" key="4">
    <source>
        <dbReference type="ARBA" id="ARBA00022989"/>
    </source>
</evidence>
<feature type="transmembrane region" description="Helical" evidence="6">
    <location>
        <begin position="116"/>
        <end position="134"/>
    </location>
</feature>
<name>A0A0H3UAJ0_9BACT</name>
<feature type="transmembrane region" description="Helical" evidence="6">
    <location>
        <begin position="213"/>
        <end position="231"/>
    </location>
</feature>
<dbReference type="EMBL" id="KF540240">
    <property type="protein sequence ID" value="AIF26612.1"/>
    <property type="molecule type" value="Genomic_DNA"/>
</dbReference>
<protein>
    <submittedName>
        <fullName evidence="7">Uncharacterized protein</fullName>
    </submittedName>
</protein>
<comment type="subcellular location">
    <subcellularLocation>
        <location evidence="1">Cell membrane</location>
        <topology evidence="1">Multi-pass membrane protein</topology>
    </subcellularLocation>
</comment>
<evidence type="ECO:0000313" key="7">
    <source>
        <dbReference type="EMBL" id="AIF26612.1"/>
    </source>
</evidence>
<feature type="transmembrane region" description="Helical" evidence="6">
    <location>
        <begin position="14"/>
        <end position="35"/>
    </location>
</feature>
<feature type="transmembrane region" description="Helical" evidence="6">
    <location>
        <begin position="146"/>
        <end position="166"/>
    </location>
</feature>
<keyword evidence="4 6" id="KW-1133">Transmembrane helix</keyword>
<keyword evidence="5 6" id="KW-0472">Membrane</keyword>